<name>A0A7K0DTD6_9NOCA</name>
<dbReference type="CDD" id="cd13399">
    <property type="entry name" value="Slt35-like"/>
    <property type="match status" value="1"/>
</dbReference>
<keyword evidence="4" id="KW-1185">Reference proteome</keyword>
<accession>A0A7K0DTD6</accession>
<sequence length="463" mass="46505">MVAGVLASGSAVQAPAHPGIRPAAAPSALPAEDADSVGLVPAAPEPPRKLRALGPAQGVPLFGGTVPLHDISLPGGGALGIPEIVLAAYRNAELALQSSMPNCGITWHLLAGIGKVESNHAANGRTDANGTTLGVIYGPPLDGTLAGNEIIQAADGSYVRAIGPMQFLPGTWAHYASDGRGDGHPDPNNVFDAALAAGKYLCTGGLDLRDPQQQLRAVLRYNNSLAYAAQVLSWSNAYATGGVPTQVPISPDLIPPGSQPVAPDILAVNTVIPTTGDRPSPTTPVAPAPPPTQVMIVIPGLPPIPCGIFCPPPRPNPCDPAAVPAPIDPNDPALGTRRWSPGGPVTTTDMPAATDAPQAPGAKPGAAPDQKADPAAVDPNAPQQPAACTQTEQAGTPGTPPAPGAANPPPAEPQQPSKTPEPGPMSDDAPAQPADPATPPPPPAITLPFGITIPLPVPPQPQP</sequence>
<dbReference type="PANTHER" id="PTHR30163:SF8">
    <property type="entry name" value="LYTIC MUREIN TRANSGLYCOSYLASE"/>
    <property type="match status" value="1"/>
</dbReference>
<proteinExistence type="predicted"/>
<reference evidence="3 4" key="1">
    <citation type="submission" date="2019-10" db="EMBL/GenBank/DDBJ databases">
        <title>Nocardia macrotermitis sp. nov. and Nocardia aurantia sp. nov., isolated from the gut of fungus growing-termite Macrotermes natalensis.</title>
        <authorList>
            <person name="Benndorf R."/>
            <person name="Schwitalla J."/>
            <person name="Martin K."/>
            <person name="De Beer W."/>
            <person name="Kaster A.-K."/>
            <person name="Vollmers J."/>
            <person name="Poulsen M."/>
            <person name="Beemelmanns C."/>
        </authorList>
    </citation>
    <scope>NUCLEOTIDE SEQUENCE [LARGE SCALE GENOMIC DNA]</scope>
    <source>
        <strain evidence="3 4">RB56</strain>
    </source>
</reference>
<feature type="compositionally biased region" description="Pro residues" evidence="1">
    <location>
        <begin position="436"/>
        <end position="445"/>
    </location>
</feature>
<dbReference type="AlphaFoldDB" id="A0A7K0DTD6"/>
<dbReference type="InterPro" id="IPR023346">
    <property type="entry name" value="Lysozyme-like_dom_sf"/>
</dbReference>
<evidence type="ECO:0000313" key="4">
    <source>
        <dbReference type="Proteomes" id="UP000431401"/>
    </source>
</evidence>
<feature type="compositionally biased region" description="Pro residues" evidence="1">
    <location>
        <begin position="398"/>
        <end position="423"/>
    </location>
</feature>
<evidence type="ECO:0000313" key="3">
    <source>
        <dbReference type="EMBL" id="MQY28602.1"/>
    </source>
</evidence>
<feature type="region of interest" description="Disordered" evidence="1">
    <location>
        <begin position="320"/>
        <end position="463"/>
    </location>
</feature>
<feature type="domain" description="Transglycosylase SLT" evidence="2">
    <location>
        <begin position="152"/>
        <end position="204"/>
    </location>
</feature>
<dbReference type="InterPro" id="IPR031304">
    <property type="entry name" value="SLT_2"/>
</dbReference>
<gene>
    <name evidence="3" type="ORF">NRB56_41860</name>
</gene>
<organism evidence="3 4">
    <name type="scientific">Nocardia aurantia</name>
    <dbReference type="NCBI Taxonomy" id="2585199"/>
    <lineage>
        <taxon>Bacteria</taxon>
        <taxon>Bacillati</taxon>
        <taxon>Actinomycetota</taxon>
        <taxon>Actinomycetes</taxon>
        <taxon>Mycobacteriales</taxon>
        <taxon>Nocardiaceae</taxon>
        <taxon>Nocardia</taxon>
    </lineage>
</organism>
<dbReference type="PANTHER" id="PTHR30163">
    <property type="entry name" value="MEMBRANE-BOUND LYTIC MUREIN TRANSGLYCOSYLASE B"/>
    <property type="match status" value="1"/>
</dbReference>
<dbReference type="SUPFAM" id="SSF53955">
    <property type="entry name" value="Lysozyme-like"/>
    <property type="match status" value="1"/>
</dbReference>
<comment type="caution">
    <text evidence="3">The sequence shown here is derived from an EMBL/GenBank/DDBJ whole genome shotgun (WGS) entry which is preliminary data.</text>
</comment>
<dbReference type="EMBL" id="WEGI01000009">
    <property type="protein sequence ID" value="MQY28602.1"/>
    <property type="molecule type" value="Genomic_DNA"/>
</dbReference>
<protein>
    <recommendedName>
        <fullName evidence="2">Transglycosylase SLT domain-containing protein</fullName>
    </recommendedName>
</protein>
<dbReference type="Pfam" id="PF13406">
    <property type="entry name" value="SLT_2"/>
    <property type="match status" value="1"/>
</dbReference>
<feature type="compositionally biased region" description="Low complexity" evidence="1">
    <location>
        <begin position="344"/>
        <end position="376"/>
    </location>
</feature>
<dbReference type="Proteomes" id="UP000431401">
    <property type="component" value="Unassembled WGS sequence"/>
</dbReference>
<evidence type="ECO:0000256" key="1">
    <source>
        <dbReference type="SAM" id="MobiDB-lite"/>
    </source>
</evidence>
<dbReference type="InterPro" id="IPR043426">
    <property type="entry name" value="MltB-like"/>
</dbReference>
<dbReference type="Gene3D" id="1.10.530.10">
    <property type="match status" value="1"/>
</dbReference>
<dbReference type="GO" id="GO:0008933">
    <property type="term" value="F:peptidoglycan lytic transglycosylase activity"/>
    <property type="evidence" value="ECO:0007669"/>
    <property type="project" value="TreeGrafter"/>
</dbReference>
<dbReference type="PRINTS" id="PR01217">
    <property type="entry name" value="PRICHEXTENSN"/>
</dbReference>
<evidence type="ECO:0000259" key="2">
    <source>
        <dbReference type="Pfam" id="PF13406"/>
    </source>
</evidence>
<dbReference type="GO" id="GO:0009253">
    <property type="term" value="P:peptidoglycan catabolic process"/>
    <property type="evidence" value="ECO:0007669"/>
    <property type="project" value="TreeGrafter"/>
</dbReference>
<dbReference type="RefSeq" id="WP_227838089.1">
    <property type="nucleotide sequence ID" value="NZ_WEGI01000009.1"/>
</dbReference>